<dbReference type="Proteomes" id="UP001491349">
    <property type="component" value="Unassembled WGS sequence"/>
</dbReference>
<reference evidence="1 2" key="1">
    <citation type="submission" date="2024-04" db="EMBL/GenBank/DDBJ databases">
        <title>draft genome sequnece of Flavobacterium buctense JCM 30750.</title>
        <authorList>
            <person name="Kim D.-U."/>
        </authorList>
    </citation>
    <scope>NUCLEOTIDE SEQUENCE [LARGE SCALE GENOMIC DNA]</scope>
    <source>
        <strain evidence="1 2">JCM 30750</strain>
    </source>
</reference>
<comment type="caution">
    <text evidence="1">The sequence shown here is derived from an EMBL/GenBank/DDBJ whole genome shotgun (WGS) entry which is preliminary data.</text>
</comment>
<sequence length="227" mass="25868">MKLYLLILFITFTVKSEAQTEFESFLKYAKKINLPYSSISESDDLEKTKKVLHASDSLFIITKLNRKEPKAVNLYGNSPFGQIDCEETISNMGQTEINDCLKISEMKEIAILSYIKINNNHYLLHLELTKKGEFGESKGILVSMNENGDVMDWLFSNGSANSGNPNGNVRRDFTVQKDFTLDIDETSWGNNNVSYAFNANYEIINYSIENSDFIVGEFNLKNLTVKY</sequence>
<name>A0ABU9E1S3_9FLAO</name>
<accession>A0ABU9E1S3</accession>
<evidence type="ECO:0000313" key="1">
    <source>
        <dbReference type="EMBL" id="MEK8179975.1"/>
    </source>
</evidence>
<dbReference type="EMBL" id="JBBPCB010000003">
    <property type="protein sequence ID" value="MEK8179975.1"/>
    <property type="molecule type" value="Genomic_DNA"/>
</dbReference>
<gene>
    <name evidence="1" type="ORF">WMW71_06435</name>
</gene>
<keyword evidence="2" id="KW-1185">Reference proteome</keyword>
<evidence type="ECO:0000313" key="2">
    <source>
        <dbReference type="Proteomes" id="UP001491349"/>
    </source>
</evidence>
<organism evidence="1 2">
    <name type="scientific">Flavobacterium buctense</name>
    <dbReference type="NCBI Taxonomy" id="1648146"/>
    <lineage>
        <taxon>Bacteria</taxon>
        <taxon>Pseudomonadati</taxon>
        <taxon>Bacteroidota</taxon>
        <taxon>Flavobacteriia</taxon>
        <taxon>Flavobacteriales</taxon>
        <taxon>Flavobacteriaceae</taxon>
        <taxon>Flavobacterium</taxon>
    </lineage>
</organism>
<protein>
    <submittedName>
        <fullName evidence="1">Uncharacterized protein</fullName>
    </submittedName>
</protein>
<proteinExistence type="predicted"/>
<dbReference type="RefSeq" id="WP_187660447.1">
    <property type="nucleotide sequence ID" value="NZ_JACTAB010000004.1"/>
</dbReference>